<comment type="caution">
    <text evidence="1">The sequence shown here is derived from an EMBL/GenBank/DDBJ whole genome shotgun (WGS) entry which is preliminary data.</text>
</comment>
<dbReference type="Proteomes" id="UP000469724">
    <property type="component" value="Unassembled WGS sequence"/>
</dbReference>
<sequence>MFIAIVLAVIILAALILESLPGASHAVFDAELGLVPCPTHPEAGDLPGGHLDSMSCRAPARPRWFLPFHSR</sequence>
<evidence type="ECO:0000313" key="2">
    <source>
        <dbReference type="Proteomes" id="UP000469724"/>
    </source>
</evidence>
<name>A0A7K3NSG6_9BACT</name>
<dbReference type="AlphaFoldDB" id="A0A7K3NSG6"/>
<gene>
    <name evidence="1" type="ORF">G3N56_18865</name>
</gene>
<accession>A0A7K3NSG6</accession>
<reference evidence="1 2" key="1">
    <citation type="submission" date="2020-02" db="EMBL/GenBank/DDBJ databases">
        <title>Comparative genomics of sulfur disproportionating microorganisms.</title>
        <authorList>
            <person name="Ward L.M."/>
            <person name="Bertran E."/>
            <person name="Johnston D.T."/>
        </authorList>
    </citation>
    <scope>NUCLEOTIDE SEQUENCE [LARGE SCALE GENOMIC DNA]</scope>
    <source>
        <strain evidence="1 2">DSM 3696</strain>
    </source>
</reference>
<evidence type="ECO:0000313" key="1">
    <source>
        <dbReference type="EMBL" id="NDY58803.1"/>
    </source>
</evidence>
<proteinExistence type="predicted"/>
<dbReference type="RefSeq" id="WP_163303868.1">
    <property type="nucleotide sequence ID" value="NZ_JAAGRQ010000144.1"/>
</dbReference>
<keyword evidence="2" id="KW-1185">Reference proteome</keyword>
<organism evidence="1 2">
    <name type="scientific">Desulfolutivibrio sulfodismutans</name>
    <dbReference type="NCBI Taxonomy" id="63561"/>
    <lineage>
        <taxon>Bacteria</taxon>
        <taxon>Pseudomonadati</taxon>
        <taxon>Thermodesulfobacteriota</taxon>
        <taxon>Desulfovibrionia</taxon>
        <taxon>Desulfovibrionales</taxon>
        <taxon>Desulfovibrionaceae</taxon>
        <taxon>Desulfolutivibrio</taxon>
    </lineage>
</organism>
<dbReference type="EMBL" id="JAAGRQ010000144">
    <property type="protein sequence ID" value="NDY58803.1"/>
    <property type="molecule type" value="Genomic_DNA"/>
</dbReference>
<protein>
    <submittedName>
        <fullName evidence="1">Uncharacterized protein</fullName>
    </submittedName>
</protein>